<keyword evidence="4" id="KW-0677">Repeat</keyword>
<comment type="caution">
    <text evidence="8">The sequence shown here is derived from an EMBL/GenBank/DDBJ whole genome shotgun (WGS) entry which is preliminary data.</text>
</comment>
<dbReference type="Pfam" id="PF00418">
    <property type="entry name" value="Tubulin-binding"/>
    <property type="match status" value="1"/>
</dbReference>
<dbReference type="GO" id="GO:0008017">
    <property type="term" value="F:microtubule binding"/>
    <property type="evidence" value="ECO:0007669"/>
    <property type="project" value="InterPro"/>
</dbReference>
<dbReference type="GO" id="GO:0000226">
    <property type="term" value="P:microtubule cytoskeleton organization"/>
    <property type="evidence" value="ECO:0007669"/>
    <property type="project" value="TreeGrafter"/>
</dbReference>
<evidence type="ECO:0000256" key="6">
    <source>
        <dbReference type="RuleBase" id="RU000686"/>
    </source>
</evidence>
<gene>
    <name evidence="8" type="primary">Map4</name>
    <name evidence="8" type="ORF">Tcan_08117</name>
</gene>
<proteinExistence type="predicted"/>
<dbReference type="InterPro" id="IPR001084">
    <property type="entry name" value="MAP_tubulin-bd_rpt"/>
</dbReference>
<evidence type="ECO:0000313" key="9">
    <source>
        <dbReference type="Proteomes" id="UP000031036"/>
    </source>
</evidence>
<evidence type="ECO:0000256" key="2">
    <source>
        <dbReference type="ARBA" id="ARBA00022490"/>
    </source>
</evidence>
<dbReference type="OrthoDB" id="9378527at2759"/>
<protein>
    <recommendedName>
        <fullName evidence="6">Microtubule-associated protein</fullName>
    </recommendedName>
</protein>
<accession>A0A0B2UVW5</accession>
<dbReference type="PANTHER" id="PTHR11501:SF18">
    <property type="entry name" value="MICROTUBULE-ASSOCIATED PROTEIN"/>
    <property type="match status" value="1"/>
</dbReference>
<dbReference type="GO" id="GO:0043005">
    <property type="term" value="C:neuron projection"/>
    <property type="evidence" value="ECO:0007669"/>
    <property type="project" value="TreeGrafter"/>
</dbReference>
<keyword evidence="2 6" id="KW-0963">Cytoplasm</keyword>
<dbReference type="EMBL" id="JPKZ01003134">
    <property type="protein sequence ID" value="KHN73212.1"/>
    <property type="molecule type" value="Genomic_DNA"/>
</dbReference>
<evidence type="ECO:0000256" key="5">
    <source>
        <dbReference type="ARBA" id="ARBA00023212"/>
    </source>
</evidence>
<evidence type="ECO:0000256" key="1">
    <source>
        <dbReference type="ARBA" id="ARBA00004245"/>
    </source>
</evidence>
<organism evidence="8 9">
    <name type="scientific">Toxocara canis</name>
    <name type="common">Canine roundworm</name>
    <dbReference type="NCBI Taxonomy" id="6265"/>
    <lineage>
        <taxon>Eukaryota</taxon>
        <taxon>Metazoa</taxon>
        <taxon>Ecdysozoa</taxon>
        <taxon>Nematoda</taxon>
        <taxon>Chromadorea</taxon>
        <taxon>Rhabditida</taxon>
        <taxon>Spirurina</taxon>
        <taxon>Ascaridomorpha</taxon>
        <taxon>Ascaridoidea</taxon>
        <taxon>Toxocaridae</taxon>
        <taxon>Toxocara</taxon>
    </lineage>
</organism>
<name>A0A0B2UVW5_TOXCA</name>
<evidence type="ECO:0000313" key="8">
    <source>
        <dbReference type="EMBL" id="KHN73212.1"/>
    </source>
</evidence>
<dbReference type="AlphaFoldDB" id="A0A0B2UVW5"/>
<keyword evidence="5 6" id="KW-0206">Cytoskeleton</keyword>
<evidence type="ECO:0000256" key="4">
    <source>
        <dbReference type="ARBA" id="ARBA00022737"/>
    </source>
</evidence>
<sequence>IFSEKLNVSGVKSKVGSLDNANHVPGGGNVNIDDYRVDVSKSARGRMASSRASNASSINSRKSSPSRPRDATMPGAKDPLTAEQVLGIA</sequence>
<dbReference type="PANTHER" id="PTHR11501">
    <property type="entry name" value="MICROTUBULE-ASSOCIATED PROTEIN"/>
    <property type="match status" value="1"/>
</dbReference>
<feature type="region of interest" description="Disordered" evidence="7">
    <location>
        <begin position="41"/>
        <end position="89"/>
    </location>
</feature>
<dbReference type="InterPro" id="IPR027324">
    <property type="entry name" value="MAP2/MAP4/Tau"/>
</dbReference>
<reference evidence="8 9" key="1">
    <citation type="submission" date="2014-11" db="EMBL/GenBank/DDBJ databases">
        <title>Genetic blueprint of the zoonotic pathogen Toxocara canis.</title>
        <authorList>
            <person name="Zhu X.-Q."/>
            <person name="Korhonen P.K."/>
            <person name="Cai H."/>
            <person name="Young N.D."/>
            <person name="Nejsum P."/>
            <person name="von Samson-Himmelstjerna G."/>
            <person name="Boag P.R."/>
            <person name="Tan P."/>
            <person name="Li Q."/>
            <person name="Min J."/>
            <person name="Yang Y."/>
            <person name="Wang X."/>
            <person name="Fang X."/>
            <person name="Hall R.S."/>
            <person name="Hofmann A."/>
            <person name="Sternberg P.W."/>
            <person name="Jex A.R."/>
            <person name="Gasser R.B."/>
        </authorList>
    </citation>
    <scope>NUCLEOTIDE SEQUENCE [LARGE SCALE GENOMIC DNA]</scope>
    <source>
        <strain evidence="8">PN_DK_2014</strain>
    </source>
</reference>
<evidence type="ECO:0000256" key="7">
    <source>
        <dbReference type="SAM" id="MobiDB-lite"/>
    </source>
</evidence>
<dbReference type="GO" id="GO:0005874">
    <property type="term" value="C:microtubule"/>
    <property type="evidence" value="ECO:0007669"/>
    <property type="project" value="UniProtKB-KW"/>
</dbReference>
<comment type="subcellular location">
    <subcellularLocation>
        <location evidence="1 6">Cytoplasm</location>
        <location evidence="1 6">Cytoskeleton</location>
    </subcellularLocation>
</comment>
<keyword evidence="6" id="KW-0493">Microtubule</keyword>
<dbReference type="Proteomes" id="UP000031036">
    <property type="component" value="Unassembled WGS sequence"/>
</dbReference>
<dbReference type="PROSITE" id="PS00229">
    <property type="entry name" value="TAU_MAP_1"/>
    <property type="match status" value="1"/>
</dbReference>
<dbReference type="PROSITE" id="PS51491">
    <property type="entry name" value="TAU_MAP_2"/>
    <property type="match status" value="1"/>
</dbReference>
<keyword evidence="3" id="KW-0597">Phosphoprotein</keyword>
<feature type="compositionally biased region" description="Low complexity" evidence="7">
    <location>
        <begin position="42"/>
        <end position="66"/>
    </location>
</feature>
<dbReference type="GO" id="GO:0031175">
    <property type="term" value="P:neuron projection development"/>
    <property type="evidence" value="ECO:0007669"/>
    <property type="project" value="TreeGrafter"/>
</dbReference>
<evidence type="ECO:0000256" key="3">
    <source>
        <dbReference type="ARBA" id="ARBA00022553"/>
    </source>
</evidence>
<keyword evidence="9" id="KW-1185">Reference proteome</keyword>
<feature type="non-terminal residue" evidence="8">
    <location>
        <position position="1"/>
    </location>
</feature>